<protein>
    <submittedName>
        <fullName evidence="1">DUF4421 domain-containing protein</fullName>
    </submittedName>
</protein>
<dbReference type="Pfam" id="PF14391">
    <property type="entry name" value="DUF4421"/>
    <property type="match status" value="1"/>
</dbReference>
<organism evidence="1 2">
    <name type="scientific">Larkinella bovis</name>
    <dbReference type="NCBI Taxonomy" id="683041"/>
    <lineage>
        <taxon>Bacteria</taxon>
        <taxon>Pseudomonadati</taxon>
        <taxon>Bacteroidota</taxon>
        <taxon>Cytophagia</taxon>
        <taxon>Cytophagales</taxon>
        <taxon>Spirosomataceae</taxon>
        <taxon>Larkinella</taxon>
    </lineage>
</organism>
<name>A0ABW0IFN2_9BACT</name>
<sequence>MMHPFTAQLSLASACRTGLFGPVFHFFLSSLLLTGLESRAQNRIKNPVDSAYVQTFPRLLTGRVFLSQKYTAYVLSTPVASAPSLRFRPNSSLDLGVGATFKALTLNLAHGLSFLNRDNGRGKTRDIDLQTHVYLRKWVLDGFAQFYKGYYLLPRGQAAPDPGQYYVRPDLGVYLLGGSVRRVFNSRRFSFRASLIQNEWQKRSAGTWLAGFQLYYGIVRGDSALVPGRLQTDFPTEKVQRMRLLKGGPGGGYAYTFVYRKHWFATGSLTANLNATFSKEAFGTGRLAYSNVRPDLLFRAVAGYNSNQWCVTLGWVNGSVSVISPLYQHVIHTGNYRFTVARRFKTNRQLQKLVPDTIKI</sequence>
<dbReference type="InterPro" id="IPR025535">
    <property type="entry name" value="DUF4421"/>
</dbReference>
<proteinExistence type="predicted"/>
<comment type="caution">
    <text evidence="1">The sequence shown here is derived from an EMBL/GenBank/DDBJ whole genome shotgun (WGS) entry which is preliminary data.</text>
</comment>
<dbReference type="Proteomes" id="UP001596106">
    <property type="component" value="Unassembled WGS sequence"/>
</dbReference>
<gene>
    <name evidence="1" type="ORF">ACFPMF_23385</name>
</gene>
<dbReference type="EMBL" id="JBHSMA010000011">
    <property type="protein sequence ID" value="MFC5412288.1"/>
    <property type="molecule type" value="Genomic_DNA"/>
</dbReference>
<evidence type="ECO:0000313" key="2">
    <source>
        <dbReference type="Proteomes" id="UP001596106"/>
    </source>
</evidence>
<accession>A0ABW0IFN2</accession>
<keyword evidence="2" id="KW-1185">Reference proteome</keyword>
<evidence type="ECO:0000313" key="1">
    <source>
        <dbReference type="EMBL" id="MFC5412288.1"/>
    </source>
</evidence>
<reference evidence="2" key="1">
    <citation type="journal article" date="2019" name="Int. J. Syst. Evol. Microbiol.">
        <title>The Global Catalogue of Microorganisms (GCM) 10K type strain sequencing project: providing services to taxonomists for standard genome sequencing and annotation.</title>
        <authorList>
            <consortium name="The Broad Institute Genomics Platform"/>
            <consortium name="The Broad Institute Genome Sequencing Center for Infectious Disease"/>
            <person name="Wu L."/>
            <person name="Ma J."/>
        </authorList>
    </citation>
    <scope>NUCLEOTIDE SEQUENCE [LARGE SCALE GENOMIC DNA]</scope>
    <source>
        <strain evidence="2">CCUG 55250</strain>
    </source>
</reference>
<dbReference type="RefSeq" id="WP_379849648.1">
    <property type="nucleotide sequence ID" value="NZ_JBHSMA010000011.1"/>
</dbReference>